<keyword evidence="10" id="KW-1185">Reference proteome</keyword>
<feature type="transmembrane region" description="Helical" evidence="7">
    <location>
        <begin position="319"/>
        <end position="345"/>
    </location>
</feature>
<keyword evidence="3" id="KW-1003">Cell membrane</keyword>
<comment type="subcellular location">
    <subcellularLocation>
        <location evidence="1">Cell membrane</location>
        <topology evidence="1">Multi-pass membrane protein</topology>
    </subcellularLocation>
</comment>
<feature type="transmembrane region" description="Helical" evidence="7">
    <location>
        <begin position="290"/>
        <end position="307"/>
    </location>
</feature>
<dbReference type="InterPro" id="IPR050171">
    <property type="entry name" value="MFS_Transporters"/>
</dbReference>
<evidence type="ECO:0000256" key="4">
    <source>
        <dbReference type="ARBA" id="ARBA00022692"/>
    </source>
</evidence>
<evidence type="ECO:0000256" key="6">
    <source>
        <dbReference type="ARBA" id="ARBA00023136"/>
    </source>
</evidence>
<feature type="transmembrane region" description="Helical" evidence="7">
    <location>
        <begin position="139"/>
        <end position="166"/>
    </location>
</feature>
<dbReference type="InterPro" id="IPR011701">
    <property type="entry name" value="MFS"/>
</dbReference>
<sequence length="480" mass="54022">MSALQVFKKYPRIFWLANLIELFERYAWYGFYMGFGLFLVGSKETGAMGFSPVEKGTIMGTGSMLLYFLPIFTGAIADKIGYKKVLLLAFLIYASGFYMIQHFSSFEMVFISFIWICVGGAFFKPIISATISKTTTAETASIGFGIFYMMVNIGGFIGPFVAGIVLGKGWNFVFMLSIIAIAINFLITLLFFKDLKQEKVSTPLLQSIVQPFKNIFIMLINWRYTMFLLIMSLFWAAFNQLYYTFPIFVEDWVNTTTIYNGIHSIFPTFAQLIGTSSGTISAVTLSSMDSFYIIAFQIMVSAFVMRFKPLNAMMGGIFVLSIGLFLMFGFQSGWIILFGMLIFGLGEMSSSPKFTEYVGNIAPADKKALYMGSSFLAIALGHQIAGFLSGAPYEKVADKLFLLKAEVLKRGLSVPEISENFTKTDYFNEAARQMNFTQQQLTDFLWNGYHPQSIWILFSSIAIGAVVLLFLYDRFIVPKK</sequence>
<name>A0A5K7S8K9_9BACT</name>
<dbReference type="AlphaFoldDB" id="A0A5K7S8K9"/>
<dbReference type="EMBL" id="AP018694">
    <property type="protein sequence ID" value="BBE17898.1"/>
    <property type="molecule type" value="Genomic_DNA"/>
</dbReference>
<evidence type="ECO:0000256" key="2">
    <source>
        <dbReference type="ARBA" id="ARBA00022448"/>
    </source>
</evidence>
<keyword evidence="2" id="KW-0813">Transport</keyword>
<organism evidence="9 10">
    <name type="scientific">Aquipluma nitroreducens</name>
    <dbReference type="NCBI Taxonomy" id="2010828"/>
    <lineage>
        <taxon>Bacteria</taxon>
        <taxon>Pseudomonadati</taxon>
        <taxon>Bacteroidota</taxon>
        <taxon>Bacteroidia</taxon>
        <taxon>Marinilabiliales</taxon>
        <taxon>Prolixibacteraceae</taxon>
        <taxon>Aquipluma</taxon>
    </lineage>
</organism>
<feature type="transmembrane region" description="Helical" evidence="7">
    <location>
        <begin position="12"/>
        <end position="38"/>
    </location>
</feature>
<feature type="transmembrane region" description="Helical" evidence="7">
    <location>
        <begin position="215"/>
        <end position="238"/>
    </location>
</feature>
<dbReference type="KEGG" id="anf:AQPE_2057"/>
<protein>
    <submittedName>
        <fullName evidence="9">Permease</fullName>
    </submittedName>
</protein>
<dbReference type="Pfam" id="PF07690">
    <property type="entry name" value="MFS_1"/>
    <property type="match status" value="1"/>
</dbReference>
<dbReference type="PANTHER" id="PTHR23517:SF3">
    <property type="entry name" value="INTEGRAL MEMBRANE TRANSPORT PROTEIN"/>
    <property type="match status" value="1"/>
</dbReference>
<keyword evidence="5 7" id="KW-1133">Transmembrane helix</keyword>
<dbReference type="InterPro" id="IPR036259">
    <property type="entry name" value="MFS_trans_sf"/>
</dbReference>
<dbReference type="GO" id="GO:0006857">
    <property type="term" value="P:oligopeptide transport"/>
    <property type="evidence" value="ECO:0007669"/>
    <property type="project" value="InterPro"/>
</dbReference>
<dbReference type="PROSITE" id="PS01023">
    <property type="entry name" value="PTR2_2"/>
    <property type="match status" value="1"/>
</dbReference>
<dbReference type="InterPro" id="IPR018456">
    <property type="entry name" value="PTR2_symporter_CS"/>
</dbReference>
<evidence type="ECO:0000256" key="5">
    <source>
        <dbReference type="ARBA" id="ARBA00022989"/>
    </source>
</evidence>
<feature type="transmembrane region" description="Helical" evidence="7">
    <location>
        <begin position="58"/>
        <end position="78"/>
    </location>
</feature>
<feature type="transmembrane region" description="Helical" evidence="7">
    <location>
        <begin position="109"/>
        <end position="127"/>
    </location>
</feature>
<gene>
    <name evidence="9" type="ORF">AQPE_2057</name>
</gene>
<dbReference type="GO" id="GO:0022857">
    <property type="term" value="F:transmembrane transporter activity"/>
    <property type="evidence" value="ECO:0007669"/>
    <property type="project" value="InterPro"/>
</dbReference>
<dbReference type="SUPFAM" id="SSF103473">
    <property type="entry name" value="MFS general substrate transporter"/>
    <property type="match status" value="1"/>
</dbReference>
<dbReference type="Proteomes" id="UP001193389">
    <property type="component" value="Chromosome"/>
</dbReference>
<feature type="transmembrane region" description="Helical" evidence="7">
    <location>
        <begin position="454"/>
        <end position="472"/>
    </location>
</feature>
<dbReference type="Gene3D" id="1.20.1250.20">
    <property type="entry name" value="MFS general substrate transporter like domains"/>
    <property type="match status" value="2"/>
</dbReference>
<evidence type="ECO:0000259" key="8">
    <source>
        <dbReference type="PROSITE" id="PS50850"/>
    </source>
</evidence>
<feature type="domain" description="Major facilitator superfamily (MFS) profile" evidence="8">
    <location>
        <begin position="1"/>
        <end position="476"/>
    </location>
</feature>
<dbReference type="InterPro" id="IPR020846">
    <property type="entry name" value="MFS_dom"/>
</dbReference>
<evidence type="ECO:0000313" key="9">
    <source>
        <dbReference type="EMBL" id="BBE17898.1"/>
    </source>
</evidence>
<evidence type="ECO:0000313" key="10">
    <source>
        <dbReference type="Proteomes" id="UP001193389"/>
    </source>
</evidence>
<dbReference type="RefSeq" id="WP_318350858.1">
    <property type="nucleotide sequence ID" value="NZ_AP018694.1"/>
</dbReference>
<feature type="transmembrane region" description="Helical" evidence="7">
    <location>
        <begin position="85"/>
        <end position="103"/>
    </location>
</feature>
<dbReference type="GO" id="GO:0005886">
    <property type="term" value="C:plasma membrane"/>
    <property type="evidence" value="ECO:0007669"/>
    <property type="project" value="UniProtKB-SubCell"/>
</dbReference>
<dbReference type="PANTHER" id="PTHR23517">
    <property type="entry name" value="RESISTANCE PROTEIN MDTM, PUTATIVE-RELATED-RELATED"/>
    <property type="match status" value="1"/>
</dbReference>
<evidence type="ECO:0000256" key="3">
    <source>
        <dbReference type="ARBA" id="ARBA00022475"/>
    </source>
</evidence>
<feature type="transmembrane region" description="Helical" evidence="7">
    <location>
        <begin position="172"/>
        <end position="192"/>
    </location>
</feature>
<keyword evidence="6 7" id="KW-0472">Membrane</keyword>
<keyword evidence="4 7" id="KW-0812">Transmembrane</keyword>
<accession>A0A5K7S8K9</accession>
<dbReference type="PROSITE" id="PS50850">
    <property type="entry name" value="MFS"/>
    <property type="match status" value="1"/>
</dbReference>
<proteinExistence type="predicted"/>
<evidence type="ECO:0000256" key="1">
    <source>
        <dbReference type="ARBA" id="ARBA00004651"/>
    </source>
</evidence>
<evidence type="ECO:0000256" key="7">
    <source>
        <dbReference type="SAM" id="Phobius"/>
    </source>
</evidence>
<reference evidence="9" key="1">
    <citation type="journal article" date="2020" name="Int. J. Syst. Evol. Microbiol.">
        <title>Aquipluma nitroreducens gen. nov. sp. nov., a novel facultatively anaerobic bacterium isolated from a freshwater lake.</title>
        <authorList>
            <person name="Watanabe M."/>
            <person name="Kojima H."/>
            <person name="Fukui M."/>
        </authorList>
    </citation>
    <scope>NUCLEOTIDE SEQUENCE</scope>
    <source>
        <strain evidence="9">MeG22</strain>
    </source>
</reference>